<evidence type="ECO:0000313" key="3">
    <source>
        <dbReference type="Proteomes" id="UP000230729"/>
    </source>
</evidence>
<dbReference type="Proteomes" id="UP000230729">
    <property type="component" value="Unassembled WGS sequence"/>
</dbReference>
<dbReference type="EMBL" id="PCSD01000118">
    <property type="protein sequence ID" value="PIP33328.1"/>
    <property type="molecule type" value="Genomic_DNA"/>
</dbReference>
<dbReference type="AlphaFoldDB" id="A0A2G9ZLV1"/>
<keyword evidence="1" id="KW-0175">Coiled coil</keyword>
<reference evidence="2 3" key="1">
    <citation type="submission" date="2017-09" db="EMBL/GenBank/DDBJ databases">
        <title>Depth-based differentiation of microbial function through sediment-hosted aquifers and enrichment of novel symbionts in the deep terrestrial subsurface.</title>
        <authorList>
            <person name="Probst A.J."/>
            <person name="Ladd B."/>
            <person name="Jarett J.K."/>
            <person name="Geller-Mcgrath D.E."/>
            <person name="Sieber C.M."/>
            <person name="Emerson J.B."/>
            <person name="Anantharaman K."/>
            <person name="Thomas B.C."/>
            <person name="Malmstrom R."/>
            <person name="Stieglmeier M."/>
            <person name="Klingl A."/>
            <person name="Woyke T."/>
            <person name="Ryan C.M."/>
            <person name="Banfield J.F."/>
        </authorList>
    </citation>
    <scope>NUCLEOTIDE SEQUENCE [LARGE SCALE GENOMIC DNA]</scope>
    <source>
        <strain evidence="2">CG23_combo_of_CG06-09_8_20_14_all_49_15</strain>
    </source>
</reference>
<feature type="coiled-coil region" evidence="1">
    <location>
        <begin position="167"/>
        <end position="217"/>
    </location>
</feature>
<sequence>VENAGTEKTPYAIGILRELGDIKMGRELADAITIIRHWTRENLPSVEEIITRHFGEDFIEKYKMYGAKNAKTVRLPVNDRETAKIATQLVEAFAGQEMPDFSQVRSVVMCGDPNSGKSVYSTIFREALKTLGVQVTHLDLDKAAPTPQWFLDAEIASKEAKLLFSQGKLSQEKLDEAKNKLEEAAEKRRTMKRPWSIDLAEEAKQELLAAAQEEKTDFVIGDIGGGRIKKDEQGKIVKITRLTAENARILEGTDAVIIVSNNPQGAAEWKKLVETGIDPETGVRIQRDKSIQIIGIYQSILEGNVQETATGEKTGIITNLDRSKAEKKYNPAIFTTAMFVSEAVELRKK</sequence>
<protein>
    <submittedName>
        <fullName evidence="2">Uncharacterized protein</fullName>
    </submittedName>
</protein>
<dbReference type="InterPro" id="IPR027417">
    <property type="entry name" value="P-loop_NTPase"/>
</dbReference>
<evidence type="ECO:0000256" key="1">
    <source>
        <dbReference type="SAM" id="Coils"/>
    </source>
</evidence>
<comment type="caution">
    <text evidence="2">The sequence shown here is derived from an EMBL/GenBank/DDBJ whole genome shotgun (WGS) entry which is preliminary data.</text>
</comment>
<name>A0A2G9ZLV1_9BACT</name>
<dbReference type="SUPFAM" id="SSF52540">
    <property type="entry name" value="P-loop containing nucleoside triphosphate hydrolases"/>
    <property type="match status" value="1"/>
</dbReference>
<organism evidence="2 3">
    <name type="scientific">Candidatus Falkowbacteria bacterium CG23_combo_of_CG06-09_8_20_14_all_49_15</name>
    <dbReference type="NCBI Taxonomy" id="1974572"/>
    <lineage>
        <taxon>Bacteria</taxon>
        <taxon>Candidatus Falkowiibacteriota</taxon>
    </lineage>
</organism>
<feature type="non-terminal residue" evidence="2">
    <location>
        <position position="1"/>
    </location>
</feature>
<gene>
    <name evidence="2" type="ORF">COX22_04940</name>
</gene>
<accession>A0A2G9ZLV1</accession>
<proteinExistence type="predicted"/>
<evidence type="ECO:0000313" key="2">
    <source>
        <dbReference type="EMBL" id="PIP33328.1"/>
    </source>
</evidence>